<organism evidence="1 2">
    <name type="scientific">Tupaia chinensis</name>
    <name type="common">Chinese tree shrew</name>
    <name type="synonym">Tupaia belangeri chinensis</name>
    <dbReference type="NCBI Taxonomy" id="246437"/>
    <lineage>
        <taxon>Eukaryota</taxon>
        <taxon>Metazoa</taxon>
        <taxon>Chordata</taxon>
        <taxon>Craniata</taxon>
        <taxon>Vertebrata</taxon>
        <taxon>Euteleostomi</taxon>
        <taxon>Mammalia</taxon>
        <taxon>Eutheria</taxon>
        <taxon>Euarchontoglires</taxon>
        <taxon>Scandentia</taxon>
        <taxon>Tupaiidae</taxon>
        <taxon>Tupaia</taxon>
    </lineage>
</organism>
<name>L9L568_TUPCH</name>
<sequence length="90" mass="9977">MKTITITTTTTIITTIDLLGGRNIPITGPLRTSQCTAFLEKQSPPIPPRPFLELRLEAGLHFVFGPQEVDRVFIVYQENKAVIASPTQIL</sequence>
<gene>
    <name evidence="1" type="ORF">TREES_T100002653</name>
</gene>
<dbReference type="InParanoid" id="L9L568"/>
<keyword evidence="2" id="KW-1185">Reference proteome</keyword>
<evidence type="ECO:0000313" key="1">
    <source>
        <dbReference type="EMBL" id="ELW70325.1"/>
    </source>
</evidence>
<reference evidence="2" key="1">
    <citation type="submission" date="2012-07" db="EMBL/GenBank/DDBJ databases">
        <title>Genome of the Chinese tree shrew, a rising model animal genetically related to primates.</title>
        <authorList>
            <person name="Zhang G."/>
            <person name="Fan Y."/>
            <person name="Yao Y."/>
            <person name="Huang Z."/>
        </authorList>
    </citation>
    <scope>NUCLEOTIDE SEQUENCE [LARGE SCALE GENOMIC DNA]</scope>
</reference>
<accession>L9L568</accession>
<proteinExistence type="predicted"/>
<evidence type="ECO:0000313" key="2">
    <source>
        <dbReference type="Proteomes" id="UP000011518"/>
    </source>
</evidence>
<reference evidence="2" key="2">
    <citation type="journal article" date="2013" name="Nat. Commun.">
        <title>Genome of the Chinese tree shrew.</title>
        <authorList>
            <person name="Fan Y."/>
            <person name="Huang Z.Y."/>
            <person name="Cao C.C."/>
            <person name="Chen C.S."/>
            <person name="Chen Y.X."/>
            <person name="Fan D.D."/>
            <person name="He J."/>
            <person name="Hou H.L."/>
            <person name="Hu L."/>
            <person name="Hu X.T."/>
            <person name="Jiang X.T."/>
            <person name="Lai R."/>
            <person name="Lang Y.S."/>
            <person name="Liang B."/>
            <person name="Liao S.G."/>
            <person name="Mu D."/>
            <person name="Ma Y.Y."/>
            <person name="Niu Y.Y."/>
            <person name="Sun X.Q."/>
            <person name="Xia J.Q."/>
            <person name="Xiao J."/>
            <person name="Xiong Z.Q."/>
            <person name="Xu L."/>
            <person name="Yang L."/>
            <person name="Zhang Y."/>
            <person name="Zhao W."/>
            <person name="Zhao X.D."/>
            <person name="Zheng Y.T."/>
            <person name="Zhou J.M."/>
            <person name="Zhu Y.B."/>
            <person name="Zhang G.J."/>
            <person name="Wang J."/>
            <person name="Yao Y.G."/>
        </authorList>
    </citation>
    <scope>NUCLEOTIDE SEQUENCE [LARGE SCALE GENOMIC DNA]</scope>
</reference>
<dbReference type="Proteomes" id="UP000011518">
    <property type="component" value="Unassembled WGS sequence"/>
</dbReference>
<protein>
    <submittedName>
        <fullName evidence="1">Uncharacterized protein</fullName>
    </submittedName>
</protein>
<dbReference type="EMBL" id="KB320500">
    <property type="protein sequence ID" value="ELW70325.1"/>
    <property type="molecule type" value="Genomic_DNA"/>
</dbReference>
<dbReference type="AlphaFoldDB" id="L9L568"/>